<organism evidence="4">
    <name type="scientific">Candidatus Kentrum sp. FW</name>
    <dbReference type="NCBI Taxonomy" id="2126338"/>
    <lineage>
        <taxon>Bacteria</taxon>
        <taxon>Pseudomonadati</taxon>
        <taxon>Pseudomonadota</taxon>
        <taxon>Gammaproteobacteria</taxon>
        <taxon>Candidatus Kentrum</taxon>
    </lineage>
</organism>
<evidence type="ECO:0000313" key="4">
    <source>
        <dbReference type="EMBL" id="VFJ75229.1"/>
    </source>
</evidence>
<protein>
    <submittedName>
        <fullName evidence="4">RND family efflux transporter, MFP subunit</fullName>
    </submittedName>
</protein>
<dbReference type="SUPFAM" id="SSF111369">
    <property type="entry name" value="HlyD-like secretion proteins"/>
    <property type="match status" value="1"/>
</dbReference>
<dbReference type="NCBIfam" id="TIGR01730">
    <property type="entry name" value="RND_mfp"/>
    <property type="match status" value="1"/>
</dbReference>
<evidence type="ECO:0000256" key="2">
    <source>
        <dbReference type="SAM" id="MobiDB-lite"/>
    </source>
</evidence>
<dbReference type="Gene3D" id="1.10.287.470">
    <property type="entry name" value="Helix hairpin bin"/>
    <property type="match status" value="1"/>
</dbReference>
<proteinExistence type="inferred from homology"/>
<name>A0A450TZ10_9GAMM</name>
<keyword evidence="3" id="KW-1133">Transmembrane helix</keyword>
<comment type="similarity">
    <text evidence="1">Belongs to the membrane fusion protein (MFP) (TC 8.A.1) family.</text>
</comment>
<gene>
    <name evidence="4" type="ORF">BECKFW1821C_GA0114237_107011</name>
</gene>
<keyword evidence="3" id="KW-0812">Transmembrane</keyword>
<dbReference type="PANTHER" id="PTHR30469">
    <property type="entry name" value="MULTIDRUG RESISTANCE PROTEIN MDTA"/>
    <property type="match status" value="1"/>
</dbReference>
<feature type="transmembrane region" description="Helical" evidence="3">
    <location>
        <begin position="25"/>
        <end position="44"/>
    </location>
</feature>
<dbReference type="InterPro" id="IPR006143">
    <property type="entry name" value="RND_pump_MFP"/>
</dbReference>
<dbReference type="Gene3D" id="2.40.50.100">
    <property type="match status" value="1"/>
</dbReference>
<keyword evidence="3" id="KW-0472">Membrane</keyword>
<evidence type="ECO:0000256" key="1">
    <source>
        <dbReference type="ARBA" id="ARBA00009477"/>
    </source>
</evidence>
<reference evidence="4" key="1">
    <citation type="submission" date="2019-02" db="EMBL/GenBank/DDBJ databases">
        <authorList>
            <person name="Gruber-Vodicka R. H."/>
            <person name="Seah K. B. B."/>
        </authorList>
    </citation>
    <scope>NUCLEOTIDE SEQUENCE</scope>
    <source>
        <strain evidence="4">BECK_BZ131</strain>
    </source>
</reference>
<accession>A0A450TZ10</accession>
<feature type="region of interest" description="Disordered" evidence="2">
    <location>
        <begin position="1"/>
        <end position="22"/>
    </location>
</feature>
<evidence type="ECO:0000256" key="3">
    <source>
        <dbReference type="SAM" id="Phobius"/>
    </source>
</evidence>
<dbReference type="EMBL" id="CAADFE010000070">
    <property type="protein sequence ID" value="VFJ75229.1"/>
    <property type="molecule type" value="Genomic_DNA"/>
</dbReference>
<dbReference type="Gene3D" id="2.40.30.170">
    <property type="match status" value="1"/>
</dbReference>
<dbReference type="AlphaFoldDB" id="A0A450TZ10"/>
<sequence length="284" mass="30961">MHSSSSVAKRNNRDREPGTGKTGSGFPYLSDIFVTTILVVVVLLQIPIVRSAPVTHTATSARSPISEIHAQLKSRQETVLSSELAARVQHISVRDGERFTEKQVLARLDCALEQARLTKMKATLAGAKKIAKIQKRLLELNSTGTLEVALAKTELDKAKADVKAQSIILSKCTVSAPFSGRVVEVKAKKHQFVNAGQALIEILDDSTLDIDFIVPSRWLVWLSVGQEFSITINETKRSYPGKVVRLGAKVDPVSQLVEVMGEISGRFPELMPGMSGRIAITPPQ</sequence>
<dbReference type="GO" id="GO:0015562">
    <property type="term" value="F:efflux transmembrane transporter activity"/>
    <property type="evidence" value="ECO:0007669"/>
    <property type="project" value="TreeGrafter"/>
</dbReference>
<dbReference type="GO" id="GO:1990281">
    <property type="term" value="C:efflux pump complex"/>
    <property type="evidence" value="ECO:0007669"/>
    <property type="project" value="TreeGrafter"/>
</dbReference>